<organism evidence="9 10">
    <name type="scientific">Hydrogenispora ethanolica</name>
    <dbReference type="NCBI Taxonomy" id="1082276"/>
    <lineage>
        <taxon>Bacteria</taxon>
        <taxon>Bacillati</taxon>
        <taxon>Bacillota</taxon>
        <taxon>Hydrogenispora</taxon>
    </lineage>
</organism>
<keyword evidence="10" id="KW-1185">Reference proteome</keyword>
<feature type="binding site" evidence="7">
    <location>
        <position position="143"/>
    </location>
    <ligand>
        <name>[2Fe-2S] cluster</name>
        <dbReference type="ChEBI" id="CHEBI:190135"/>
    </ligand>
</feature>
<dbReference type="FunFam" id="1.10.10.1590:FF:000001">
    <property type="entry name" value="NADH-quinone oxidoreductase subunit E"/>
    <property type="match status" value="1"/>
</dbReference>
<keyword evidence="8" id="KW-1133">Transmembrane helix</keyword>
<evidence type="ECO:0000256" key="2">
    <source>
        <dbReference type="ARBA" id="ARBA00022714"/>
    </source>
</evidence>
<reference evidence="9 10" key="1">
    <citation type="submission" date="2019-03" db="EMBL/GenBank/DDBJ databases">
        <title>Genomic Encyclopedia of Type Strains, Phase IV (KMG-IV): sequencing the most valuable type-strain genomes for metagenomic binning, comparative biology and taxonomic classification.</title>
        <authorList>
            <person name="Goeker M."/>
        </authorList>
    </citation>
    <scope>NUCLEOTIDE SEQUENCE [LARGE SCALE GENOMIC DNA]</scope>
    <source>
        <strain evidence="9 10">LX-B</strain>
    </source>
</reference>
<comment type="cofactor">
    <cofactor evidence="6">
        <name>[2Fe-2S] cluster</name>
        <dbReference type="ChEBI" id="CHEBI:190135"/>
    </cofactor>
</comment>
<dbReference type="GO" id="GO:0046872">
    <property type="term" value="F:metal ion binding"/>
    <property type="evidence" value="ECO:0007669"/>
    <property type="project" value="UniProtKB-KW"/>
</dbReference>
<accession>A0A4R1R1L6</accession>
<sequence>MGEEAILQEKKTRTDSSLLPRRRFERVNEIIDAHGKAQSALIPILQEVQEEYRYLPEEILTYIATVMGLSPATVFGVATFYAQFSLEPKGKYVVKICDGTACHVRGSDPVKEAIRKRVGLTGNKLTTDDLRFTVETVSCLGACGLAPVVMINEQIYGQMTPDAITIILDRILAEEGEGR</sequence>
<dbReference type="OrthoDB" id="9807941at2"/>
<feature type="transmembrane region" description="Helical" evidence="8">
    <location>
        <begin position="59"/>
        <end position="82"/>
    </location>
</feature>
<keyword evidence="8" id="KW-0472">Membrane</keyword>
<dbReference type="Pfam" id="PF01257">
    <property type="entry name" value="2Fe-2S_thioredx"/>
    <property type="match status" value="1"/>
</dbReference>
<gene>
    <name evidence="9" type="ORF">EDC14_10394</name>
</gene>
<dbReference type="InterPro" id="IPR028431">
    <property type="entry name" value="NADP_DH_HndA-like"/>
</dbReference>
<keyword evidence="2 7" id="KW-0001">2Fe-2S</keyword>
<evidence type="ECO:0000313" key="10">
    <source>
        <dbReference type="Proteomes" id="UP000295008"/>
    </source>
</evidence>
<dbReference type="InterPro" id="IPR041921">
    <property type="entry name" value="NuoE_N"/>
</dbReference>
<dbReference type="GO" id="GO:0051537">
    <property type="term" value="F:2 iron, 2 sulfur cluster binding"/>
    <property type="evidence" value="ECO:0007669"/>
    <property type="project" value="UniProtKB-KW"/>
</dbReference>
<dbReference type="Proteomes" id="UP000295008">
    <property type="component" value="Unassembled WGS sequence"/>
</dbReference>
<evidence type="ECO:0000256" key="4">
    <source>
        <dbReference type="ARBA" id="ARBA00023004"/>
    </source>
</evidence>
<dbReference type="InterPro" id="IPR036249">
    <property type="entry name" value="Thioredoxin-like_sf"/>
</dbReference>
<keyword evidence="4 7" id="KW-0408">Iron</keyword>
<dbReference type="SUPFAM" id="SSF52833">
    <property type="entry name" value="Thioredoxin-like"/>
    <property type="match status" value="1"/>
</dbReference>
<name>A0A4R1R1L6_HYDET</name>
<evidence type="ECO:0000256" key="1">
    <source>
        <dbReference type="ARBA" id="ARBA00010643"/>
    </source>
</evidence>
<dbReference type="PANTHER" id="PTHR43342:SF1">
    <property type="entry name" value="BIFURCATING [FEFE] HYDROGENASE GAMMA SUBUNIT"/>
    <property type="match status" value="1"/>
</dbReference>
<dbReference type="Gene3D" id="1.10.10.1590">
    <property type="entry name" value="NADH-quinone oxidoreductase subunit E"/>
    <property type="match status" value="1"/>
</dbReference>
<keyword evidence="3 7" id="KW-0479">Metal-binding</keyword>
<keyword evidence="8" id="KW-0812">Transmembrane</keyword>
<evidence type="ECO:0000313" key="9">
    <source>
        <dbReference type="EMBL" id="TCL59225.1"/>
    </source>
</evidence>
<protein>
    <submittedName>
        <fullName evidence="9">NADH-quinone oxidoreductase subunit E</fullName>
    </submittedName>
</protein>
<evidence type="ECO:0000256" key="8">
    <source>
        <dbReference type="SAM" id="Phobius"/>
    </source>
</evidence>
<dbReference type="InterPro" id="IPR002023">
    <property type="entry name" value="NuoE-like"/>
</dbReference>
<dbReference type="InterPro" id="IPR042128">
    <property type="entry name" value="NuoE_dom"/>
</dbReference>
<evidence type="ECO:0000256" key="6">
    <source>
        <dbReference type="ARBA" id="ARBA00034078"/>
    </source>
</evidence>
<dbReference type="NCBIfam" id="NF005722">
    <property type="entry name" value="PRK07539.1-2"/>
    <property type="match status" value="1"/>
</dbReference>
<dbReference type="PANTHER" id="PTHR43342">
    <property type="entry name" value="NADH-QUINONE OXIDOREDUCTASE, E SUBUNIT"/>
    <property type="match status" value="1"/>
</dbReference>
<dbReference type="EMBL" id="SLUN01000039">
    <property type="protein sequence ID" value="TCL59225.1"/>
    <property type="molecule type" value="Genomic_DNA"/>
</dbReference>
<comment type="caution">
    <text evidence="9">The sequence shown here is derived from an EMBL/GenBank/DDBJ whole genome shotgun (WGS) entry which is preliminary data.</text>
</comment>
<keyword evidence="5 7" id="KW-0411">Iron-sulfur</keyword>
<evidence type="ECO:0000256" key="7">
    <source>
        <dbReference type="PIRSR" id="PIRSR000216-1"/>
    </source>
</evidence>
<dbReference type="PIRSF" id="PIRSF000216">
    <property type="entry name" value="NADH_DH_24kDa"/>
    <property type="match status" value="1"/>
</dbReference>
<proteinExistence type="inferred from homology"/>
<comment type="similarity">
    <text evidence="1">Belongs to the complex I 24 kDa subunit family.</text>
</comment>
<dbReference type="AlphaFoldDB" id="A0A4R1R1L6"/>
<dbReference type="PROSITE" id="PS01099">
    <property type="entry name" value="COMPLEX1_24K"/>
    <property type="match status" value="1"/>
</dbReference>
<dbReference type="RefSeq" id="WP_132016557.1">
    <property type="nucleotide sequence ID" value="NZ_SLUN01000039.1"/>
</dbReference>
<feature type="binding site" evidence="7">
    <location>
        <position position="97"/>
    </location>
    <ligand>
        <name>[2Fe-2S] cluster</name>
        <dbReference type="ChEBI" id="CHEBI:190135"/>
    </ligand>
</feature>
<dbReference type="GO" id="GO:0016491">
    <property type="term" value="F:oxidoreductase activity"/>
    <property type="evidence" value="ECO:0007669"/>
    <property type="project" value="InterPro"/>
</dbReference>
<dbReference type="CDD" id="cd03064">
    <property type="entry name" value="TRX_Fd_NuoE"/>
    <property type="match status" value="1"/>
</dbReference>
<dbReference type="Gene3D" id="3.40.30.10">
    <property type="entry name" value="Glutaredoxin"/>
    <property type="match status" value="1"/>
</dbReference>
<feature type="binding site" evidence="7">
    <location>
        <position position="102"/>
    </location>
    <ligand>
        <name>[2Fe-2S] cluster</name>
        <dbReference type="ChEBI" id="CHEBI:190135"/>
    </ligand>
</feature>
<comment type="cofactor">
    <cofactor evidence="7">
        <name>[2Fe-2S] cluster</name>
        <dbReference type="ChEBI" id="CHEBI:190135"/>
    </cofactor>
    <text evidence="7">Binds 1 [2Fe-2S] cluster.</text>
</comment>
<feature type="binding site" evidence="7">
    <location>
        <position position="139"/>
    </location>
    <ligand>
        <name>[2Fe-2S] cluster</name>
        <dbReference type="ChEBI" id="CHEBI:190135"/>
    </ligand>
</feature>
<evidence type="ECO:0000256" key="3">
    <source>
        <dbReference type="ARBA" id="ARBA00022723"/>
    </source>
</evidence>
<evidence type="ECO:0000256" key="5">
    <source>
        <dbReference type="ARBA" id="ARBA00023014"/>
    </source>
</evidence>